<proteinExistence type="predicted"/>
<gene>
    <name evidence="6" type="ORF">RFI_08550</name>
</gene>
<dbReference type="PANTHER" id="PTHR12652:SF50">
    <property type="entry name" value="PEROXIN 11"/>
    <property type="match status" value="1"/>
</dbReference>
<dbReference type="OrthoDB" id="411017at2759"/>
<name>X6NTE7_RETFI</name>
<dbReference type="InterPro" id="IPR008733">
    <property type="entry name" value="PEX11"/>
</dbReference>
<evidence type="ECO:0000256" key="5">
    <source>
        <dbReference type="SAM" id="Phobius"/>
    </source>
</evidence>
<dbReference type="EMBL" id="ASPP01006585">
    <property type="protein sequence ID" value="ETO28582.1"/>
    <property type="molecule type" value="Genomic_DNA"/>
</dbReference>
<keyword evidence="3" id="KW-0576">Peroxisome</keyword>
<keyword evidence="5" id="KW-1133">Transmembrane helix</keyword>
<evidence type="ECO:0008006" key="8">
    <source>
        <dbReference type="Google" id="ProtNLM"/>
    </source>
</evidence>
<evidence type="ECO:0000256" key="1">
    <source>
        <dbReference type="ARBA" id="ARBA00022593"/>
    </source>
</evidence>
<feature type="transmembrane region" description="Helical" evidence="5">
    <location>
        <begin position="194"/>
        <end position="213"/>
    </location>
</feature>
<dbReference type="GO" id="GO:0005778">
    <property type="term" value="C:peroxisomal membrane"/>
    <property type="evidence" value="ECO:0007669"/>
    <property type="project" value="UniProtKB-SubCell"/>
</dbReference>
<keyword evidence="7" id="KW-1185">Reference proteome</keyword>
<comment type="subcellular location">
    <subcellularLocation>
        <location evidence="4">Peroxisome membrane</location>
    </subcellularLocation>
</comment>
<organism evidence="6 7">
    <name type="scientific">Reticulomyxa filosa</name>
    <dbReference type="NCBI Taxonomy" id="46433"/>
    <lineage>
        <taxon>Eukaryota</taxon>
        <taxon>Sar</taxon>
        <taxon>Rhizaria</taxon>
        <taxon>Retaria</taxon>
        <taxon>Foraminifera</taxon>
        <taxon>Monothalamids</taxon>
        <taxon>Reticulomyxidae</taxon>
        <taxon>Reticulomyxa</taxon>
    </lineage>
</organism>
<comment type="caution">
    <text evidence="6">The sequence shown here is derived from an EMBL/GenBank/DDBJ whole genome shotgun (WGS) entry which is preliminary data.</text>
</comment>
<protein>
    <recommendedName>
        <fullName evidence="8">Transmembrane protein</fullName>
    </recommendedName>
</protein>
<dbReference type="AlphaFoldDB" id="X6NTE7"/>
<keyword evidence="5" id="KW-0812">Transmembrane</keyword>
<dbReference type="Proteomes" id="UP000023152">
    <property type="component" value="Unassembled WGS sequence"/>
</dbReference>
<keyword evidence="1" id="KW-0962">Peroxisome biogenesis</keyword>
<keyword evidence="2 5" id="KW-0472">Membrane</keyword>
<evidence type="ECO:0000313" key="6">
    <source>
        <dbReference type="EMBL" id="ETO28582.1"/>
    </source>
</evidence>
<sequence length="233" mass="27323">MLTGGRDKFTKWLQYASKLLAYLLVTGKHKEYAQRLNDLAADLSQCRKGFRLLKSLNEVDRFSAFLEMNEELALKVLRKEEKRSKGEHLFFLSPLLSLGMALFYGVYWYYDAKVYLAKAKFLTNAPAAALNVTAGKWWFGGLLCQLIISILMIKRYRDTSFKHISDTFFFFLKKNEEADDEDTSKTDANLKSEYFSLSIFFLLLFRCFLFLVVKKIFDWFADLSRCWVILWFA</sequence>
<evidence type="ECO:0000256" key="3">
    <source>
        <dbReference type="ARBA" id="ARBA00023140"/>
    </source>
</evidence>
<dbReference type="PANTHER" id="PTHR12652">
    <property type="entry name" value="PEROXISOMAL BIOGENESIS FACTOR 11"/>
    <property type="match status" value="1"/>
</dbReference>
<evidence type="ECO:0000256" key="4">
    <source>
        <dbReference type="ARBA" id="ARBA00046271"/>
    </source>
</evidence>
<feature type="transmembrane region" description="Helical" evidence="5">
    <location>
        <begin position="89"/>
        <end position="110"/>
    </location>
</feature>
<evidence type="ECO:0000313" key="7">
    <source>
        <dbReference type="Proteomes" id="UP000023152"/>
    </source>
</evidence>
<dbReference type="GO" id="GO:0016559">
    <property type="term" value="P:peroxisome fission"/>
    <property type="evidence" value="ECO:0007669"/>
    <property type="project" value="InterPro"/>
</dbReference>
<evidence type="ECO:0000256" key="2">
    <source>
        <dbReference type="ARBA" id="ARBA00023136"/>
    </source>
</evidence>
<reference evidence="6 7" key="1">
    <citation type="journal article" date="2013" name="Curr. Biol.">
        <title>The Genome of the Foraminiferan Reticulomyxa filosa.</title>
        <authorList>
            <person name="Glockner G."/>
            <person name="Hulsmann N."/>
            <person name="Schleicher M."/>
            <person name="Noegel A.A."/>
            <person name="Eichinger L."/>
            <person name="Gallinger C."/>
            <person name="Pawlowski J."/>
            <person name="Sierra R."/>
            <person name="Euteneuer U."/>
            <person name="Pillet L."/>
            <person name="Moustafa A."/>
            <person name="Platzer M."/>
            <person name="Groth M."/>
            <person name="Szafranski K."/>
            <person name="Schliwa M."/>
        </authorList>
    </citation>
    <scope>NUCLEOTIDE SEQUENCE [LARGE SCALE GENOMIC DNA]</scope>
</reference>
<accession>X6NTE7</accession>
<dbReference type="Pfam" id="PF05648">
    <property type="entry name" value="PEX11"/>
    <property type="match status" value="1"/>
</dbReference>
<feature type="transmembrane region" description="Helical" evidence="5">
    <location>
        <begin position="137"/>
        <end position="153"/>
    </location>
</feature>